<evidence type="ECO:0000313" key="3">
    <source>
        <dbReference type="Proteomes" id="UP001084650"/>
    </source>
</evidence>
<proteinExistence type="predicted"/>
<keyword evidence="1" id="KW-1133">Transmembrane helix</keyword>
<gene>
    <name evidence="2" type="ORF">OY187_23465</name>
</gene>
<keyword evidence="3" id="KW-1185">Reference proteome</keyword>
<evidence type="ECO:0000313" key="2">
    <source>
        <dbReference type="EMBL" id="MCZ0731016.1"/>
    </source>
</evidence>
<sequence length="73" mass="8111">MLTPVRRIMDYEMTLAEWFGAGLMLAAPYGVIGLLFSVFRPEYIEHADGAAKVAAFIGSVLFWPILLFTDVCP</sequence>
<feature type="transmembrane region" description="Helical" evidence="1">
    <location>
        <begin position="51"/>
        <end position="69"/>
    </location>
</feature>
<comment type="caution">
    <text evidence="2">The sequence shown here is derived from an EMBL/GenBank/DDBJ whole genome shotgun (WGS) entry which is preliminary data.</text>
</comment>
<dbReference type="EMBL" id="JAPQYE010000013">
    <property type="protein sequence ID" value="MCZ0731016.1"/>
    <property type="molecule type" value="Genomic_DNA"/>
</dbReference>
<keyword evidence="1" id="KW-0472">Membrane</keyword>
<protein>
    <submittedName>
        <fullName evidence="2">Uncharacterized protein</fullName>
    </submittedName>
</protein>
<name>A0ABT4HLC2_MYCIR</name>
<evidence type="ECO:0000256" key="1">
    <source>
        <dbReference type="SAM" id="Phobius"/>
    </source>
</evidence>
<feature type="transmembrane region" description="Helical" evidence="1">
    <location>
        <begin position="18"/>
        <end position="39"/>
    </location>
</feature>
<dbReference type="Proteomes" id="UP001084650">
    <property type="component" value="Unassembled WGS sequence"/>
</dbReference>
<keyword evidence="1" id="KW-0812">Transmembrane</keyword>
<reference evidence="2" key="1">
    <citation type="submission" date="2022-12" db="EMBL/GenBank/DDBJ databases">
        <title>Whole genome sequence of Mycolicibacterium iranicum strain SBH312.</title>
        <authorList>
            <person name="Jani J."/>
            <person name="Arifin Mustapha Z."/>
            <person name="Ahmed K."/>
            <person name="Kai Ling C."/>
        </authorList>
    </citation>
    <scope>NUCLEOTIDE SEQUENCE</scope>
    <source>
        <strain evidence="2">SBH312</strain>
    </source>
</reference>
<dbReference type="RefSeq" id="WP_268787381.1">
    <property type="nucleotide sequence ID" value="NZ_JAPQYE010000013.1"/>
</dbReference>
<accession>A0ABT4HLC2</accession>
<organism evidence="2 3">
    <name type="scientific">Mycolicibacterium iranicum</name>
    <name type="common">Mycobacterium iranicum</name>
    <dbReference type="NCBI Taxonomy" id="912594"/>
    <lineage>
        <taxon>Bacteria</taxon>
        <taxon>Bacillati</taxon>
        <taxon>Actinomycetota</taxon>
        <taxon>Actinomycetes</taxon>
        <taxon>Mycobacteriales</taxon>
        <taxon>Mycobacteriaceae</taxon>
        <taxon>Mycolicibacterium</taxon>
    </lineage>
</organism>